<dbReference type="EC" id="2.8.2.-" evidence="9"/>
<dbReference type="GO" id="GO:0008146">
    <property type="term" value="F:sulfotransferase activity"/>
    <property type="evidence" value="ECO:0007669"/>
    <property type="project" value="InterPro"/>
</dbReference>
<evidence type="ECO:0000256" key="7">
    <source>
        <dbReference type="ARBA" id="ARBA00023136"/>
    </source>
</evidence>
<dbReference type="AlphaFoldDB" id="A0AAV2R5X7"/>
<reference evidence="10 11" key="1">
    <citation type="submission" date="2024-05" db="EMBL/GenBank/DDBJ databases">
        <authorList>
            <person name="Wallberg A."/>
        </authorList>
    </citation>
    <scope>NUCLEOTIDE SEQUENCE [LARGE SCALE GENOMIC DNA]</scope>
</reference>
<dbReference type="Proteomes" id="UP001497623">
    <property type="component" value="Unassembled WGS sequence"/>
</dbReference>
<keyword evidence="3 9" id="KW-0808">Transferase</keyword>
<keyword evidence="11" id="KW-1185">Reference proteome</keyword>
<evidence type="ECO:0000256" key="8">
    <source>
        <dbReference type="ARBA" id="ARBA00023180"/>
    </source>
</evidence>
<dbReference type="InterPro" id="IPR027417">
    <property type="entry name" value="P-loop_NTPase"/>
</dbReference>
<dbReference type="PANTHER" id="PTHR12137">
    <property type="entry name" value="CARBOHYDRATE SULFOTRANSFERASE"/>
    <property type="match status" value="1"/>
</dbReference>
<name>A0AAV2R5X7_MEGNR</name>
<evidence type="ECO:0000256" key="2">
    <source>
        <dbReference type="ARBA" id="ARBA00006339"/>
    </source>
</evidence>
<protein>
    <recommendedName>
        <fullName evidence="9">Carbohydrate sulfotransferase</fullName>
        <ecNumber evidence="9">2.8.2.-</ecNumber>
    </recommendedName>
</protein>
<keyword evidence="9" id="KW-0119">Carbohydrate metabolism</keyword>
<proteinExistence type="inferred from homology"/>
<accession>A0AAV2R5X7</accession>
<dbReference type="GO" id="GO:0016051">
    <property type="term" value="P:carbohydrate biosynthetic process"/>
    <property type="evidence" value="ECO:0007669"/>
    <property type="project" value="InterPro"/>
</dbReference>
<dbReference type="EMBL" id="CAXKWB010015262">
    <property type="protein sequence ID" value="CAL4113156.1"/>
    <property type="molecule type" value="Genomic_DNA"/>
</dbReference>
<evidence type="ECO:0000256" key="4">
    <source>
        <dbReference type="ARBA" id="ARBA00022692"/>
    </source>
</evidence>
<keyword evidence="5" id="KW-1133">Transmembrane helix</keyword>
<comment type="caution">
    <text evidence="10">The sequence shown here is derived from an EMBL/GenBank/DDBJ whole genome shotgun (WGS) entry which is preliminary data.</text>
</comment>
<evidence type="ECO:0000313" key="11">
    <source>
        <dbReference type="Proteomes" id="UP001497623"/>
    </source>
</evidence>
<comment type="subcellular location">
    <subcellularLocation>
        <location evidence="1 9">Golgi apparatus membrane</location>
        <topology evidence="1 9">Single-pass type II membrane protein</topology>
    </subcellularLocation>
</comment>
<feature type="non-terminal residue" evidence="10">
    <location>
        <position position="1"/>
    </location>
</feature>
<comment type="similarity">
    <text evidence="2 9">Belongs to the sulfotransferase 2 family.</text>
</comment>
<dbReference type="Gene3D" id="3.40.50.300">
    <property type="entry name" value="P-loop containing nucleotide triphosphate hydrolases"/>
    <property type="match status" value="1"/>
</dbReference>
<dbReference type="InterPro" id="IPR018011">
    <property type="entry name" value="Carb_sulfotrans_8-10"/>
</dbReference>
<dbReference type="PANTHER" id="PTHR12137:SF54">
    <property type="entry name" value="CARBOHYDRATE SULFOTRANSFERASE"/>
    <property type="match status" value="1"/>
</dbReference>
<dbReference type="InterPro" id="IPR005331">
    <property type="entry name" value="Sulfotransferase"/>
</dbReference>
<dbReference type="SUPFAM" id="SSF52540">
    <property type="entry name" value="P-loop containing nucleoside triphosphate hydrolases"/>
    <property type="match status" value="1"/>
</dbReference>
<evidence type="ECO:0000313" key="10">
    <source>
        <dbReference type="EMBL" id="CAL4113156.1"/>
    </source>
</evidence>
<dbReference type="GO" id="GO:0000139">
    <property type="term" value="C:Golgi membrane"/>
    <property type="evidence" value="ECO:0007669"/>
    <property type="project" value="UniProtKB-SubCell"/>
</dbReference>
<evidence type="ECO:0000256" key="5">
    <source>
        <dbReference type="ARBA" id="ARBA00022989"/>
    </source>
</evidence>
<evidence type="ECO:0000256" key="3">
    <source>
        <dbReference type="ARBA" id="ARBA00022679"/>
    </source>
</evidence>
<dbReference type="Pfam" id="PF03567">
    <property type="entry name" value="Sulfotransfer_2"/>
    <property type="match status" value="1"/>
</dbReference>
<sequence>DEIGLWNSQMSARFLSRSSILKNACDSHKGDPSLHLSQQFPRLRVLSYAKGILVCRIAKVGSTTWSRILGDIPDGRDITHEEAVILRTSITDKAKREYLLASSDYNTKSSDFSSLPPVVRVITVRHPLERLLSAYKDKFNGGHNFTVGGRRKHYHLPLLHLNNISYHLGDNMTVSFTQFIDYAIRTDNAHWRTYDDACSPCHLVYDFITHLDTFAEDLRYIYQKMGISVQNDSIFHTQARNSGLRVGEEDPSYDYYFKTLTRNQLKKIYQTYKKDFVLFGFELPKYLKEFENNTTTELISDL</sequence>
<evidence type="ECO:0000256" key="6">
    <source>
        <dbReference type="ARBA" id="ARBA00023034"/>
    </source>
</evidence>
<gene>
    <name evidence="10" type="ORF">MNOR_LOCUS20058</name>
</gene>
<keyword evidence="8 9" id="KW-0325">Glycoprotein</keyword>
<evidence type="ECO:0000256" key="9">
    <source>
        <dbReference type="RuleBase" id="RU364020"/>
    </source>
</evidence>
<organism evidence="10 11">
    <name type="scientific">Meganyctiphanes norvegica</name>
    <name type="common">Northern krill</name>
    <name type="synonym">Thysanopoda norvegica</name>
    <dbReference type="NCBI Taxonomy" id="48144"/>
    <lineage>
        <taxon>Eukaryota</taxon>
        <taxon>Metazoa</taxon>
        <taxon>Ecdysozoa</taxon>
        <taxon>Arthropoda</taxon>
        <taxon>Crustacea</taxon>
        <taxon>Multicrustacea</taxon>
        <taxon>Malacostraca</taxon>
        <taxon>Eumalacostraca</taxon>
        <taxon>Eucarida</taxon>
        <taxon>Euphausiacea</taxon>
        <taxon>Euphausiidae</taxon>
        <taxon>Meganyctiphanes</taxon>
    </lineage>
</organism>
<keyword evidence="6 9" id="KW-0333">Golgi apparatus</keyword>
<keyword evidence="9" id="KW-0735">Signal-anchor</keyword>
<keyword evidence="4" id="KW-0812">Transmembrane</keyword>
<keyword evidence="7" id="KW-0472">Membrane</keyword>
<evidence type="ECO:0000256" key="1">
    <source>
        <dbReference type="ARBA" id="ARBA00004323"/>
    </source>
</evidence>